<proteinExistence type="predicted"/>
<accession>A0A7X5P6W5</accession>
<name>A0A7X5P6W5_CLOSG</name>
<dbReference type="Proteomes" id="UP000486601">
    <property type="component" value="Unassembled WGS sequence"/>
</dbReference>
<evidence type="ECO:0000313" key="2">
    <source>
        <dbReference type="Proteomes" id="UP000486601"/>
    </source>
</evidence>
<sequence length="93" mass="10786">MGTPLHVLKFNLQERQFPYFSDEELEMLLENNDSDIKKASYQGCIMKAQADDGVNLGPLKTESNRNYWLTLADSFKPKETYKYNTSMKRVDGQ</sequence>
<evidence type="ECO:0000313" key="1">
    <source>
        <dbReference type="EMBL" id="NFR60466.1"/>
    </source>
</evidence>
<dbReference type="RefSeq" id="WP_040108656.1">
    <property type="nucleotide sequence ID" value="NZ_JACBEA010000035.1"/>
</dbReference>
<comment type="caution">
    <text evidence="1">The sequence shown here is derived from an EMBL/GenBank/DDBJ whole genome shotgun (WGS) entry which is preliminary data.</text>
</comment>
<reference evidence="1 2" key="1">
    <citation type="submission" date="2019-04" db="EMBL/GenBank/DDBJ databases">
        <title>Genome sequencing of Clostridium botulinum Groups I-IV and Clostridium butyricum.</title>
        <authorList>
            <person name="Brunt J."/>
            <person name="Van Vliet A.H.M."/>
            <person name="Stringer S.C."/>
            <person name="Carter A.T."/>
            <person name="Peck M.W."/>
        </authorList>
    </citation>
    <scope>NUCLEOTIDE SEQUENCE [LARGE SCALE GENOMIC DNA]</scope>
    <source>
        <strain evidence="1 2">IFR 18/108</strain>
    </source>
</reference>
<organism evidence="1 2">
    <name type="scientific">Clostridium sporogenes</name>
    <dbReference type="NCBI Taxonomy" id="1509"/>
    <lineage>
        <taxon>Bacteria</taxon>
        <taxon>Bacillati</taxon>
        <taxon>Bacillota</taxon>
        <taxon>Clostridia</taxon>
        <taxon>Eubacteriales</taxon>
        <taxon>Clostridiaceae</taxon>
        <taxon>Clostridium</taxon>
    </lineage>
</organism>
<gene>
    <name evidence="1" type="ORF">FDF70_02905</name>
</gene>
<dbReference type="EMBL" id="SXCS01000001">
    <property type="protein sequence ID" value="NFR60466.1"/>
    <property type="molecule type" value="Genomic_DNA"/>
</dbReference>
<dbReference type="AlphaFoldDB" id="A0A7X5P6W5"/>
<protein>
    <submittedName>
        <fullName evidence="1">Uncharacterized protein</fullName>
    </submittedName>
</protein>